<comment type="caution">
    <text evidence="1">The sequence shown here is derived from an EMBL/GenBank/DDBJ whole genome shotgun (WGS) entry which is preliminary data.</text>
</comment>
<accession>X0ZQ66</accession>
<dbReference type="EMBL" id="BARS01058688">
    <property type="protein sequence ID" value="GAG50371.1"/>
    <property type="molecule type" value="Genomic_DNA"/>
</dbReference>
<gene>
    <name evidence="1" type="ORF">S01H1_85444</name>
</gene>
<sequence>MNRKTLRDRLDASLARAEEELRRLPFEYSEEA</sequence>
<proteinExistence type="predicted"/>
<reference evidence="1" key="1">
    <citation type="journal article" date="2014" name="Front. Microbiol.">
        <title>High frequency of phylogenetically diverse reductive dehalogenase-homologous genes in deep subseafloor sedimentary metagenomes.</title>
        <authorList>
            <person name="Kawai M."/>
            <person name="Futagami T."/>
            <person name="Toyoda A."/>
            <person name="Takaki Y."/>
            <person name="Nishi S."/>
            <person name="Hori S."/>
            <person name="Arai W."/>
            <person name="Tsubouchi T."/>
            <person name="Morono Y."/>
            <person name="Uchiyama I."/>
            <person name="Ito T."/>
            <person name="Fujiyama A."/>
            <person name="Inagaki F."/>
            <person name="Takami H."/>
        </authorList>
    </citation>
    <scope>NUCLEOTIDE SEQUENCE</scope>
    <source>
        <strain evidence="1">Expedition CK06-06</strain>
    </source>
</reference>
<name>X0ZQ66_9ZZZZ</name>
<feature type="non-terminal residue" evidence="1">
    <location>
        <position position="32"/>
    </location>
</feature>
<organism evidence="1">
    <name type="scientific">marine sediment metagenome</name>
    <dbReference type="NCBI Taxonomy" id="412755"/>
    <lineage>
        <taxon>unclassified sequences</taxon>
        <taxon>metagenomes</taxon>
        <taxon>ecological metagenomes</taxon>
    </lineage>
</organism>
<dbReference type="AlphaFoldDB" id="X0ZQ66"/>
<evidence type="ECO:0000313" key="1">
    <source>
        <dbReference type="EMBL" id="GAG50371.1"/>
    </source>
</evidence>
<protein>
    <submittedName>
        <fullName evidence="1">Uncharacterized protein</fullName>
    </submittedName>
</protein>